<dbReference type="AlphaFoldDB" id="A0A9W7EGJ0"/>
<protein>
    <submittedName>
        <fullName evidence="2">Uncharacterized protein</fullName>
    </submittedName>
</protein>
<evidence type="ECO:0000256" key="1">
    <source>
        <dbReference type="SAM" id="Phobius"/>
    </source>
</evidence>
<keyword evidence="1" id="KW-0472">Membrane</keyword>
<evidence type="ECO:0000313" key="3">
    <source>
        <dbReference type="Proteomes" id="UP001165082"/>
    </source>
</evidence>
<keyword evidence="1" id="KW-0812">Transmembrane</keyword>
<keyword evidence="1" id="KW-1133">Transmembrane helix</keyword>
<comment type="caution">
    <text evidence="2">The sequence shown here is derived from an EMBL/GenBank/DDBJ whole genome shotgun (WGS) entry which is preliminary data.</text>
</comment>
<accession>A0A9W7EGJ0</accession>
<dbReference type="OrthoDB" id="10348514at2759"/>
<name>A0A9W7EGJ0_9STRA</name>
<feature type="transmembrane region" description="Helical" evidence="1">
    <location>
        <begin position="119"/>
        <end position="148"/>
    </location>
</feature>
<reference evidence="2" key="1">
    <citation type="submission" date="2022-07" db="EMBL/GenBank/DDBJ databases">
        <title>Genome analysis of Parmales, a sister group of diatoms, reveals the evolutionary specialization of diatoms from phago-mixotrophs to photoautotrophs.</title>
        <authorList>
            <person name="Ban H."/>
            <person name="Sato S."/>
            <person name="Yoshikawa S."/>
            <person name="Kazumasa Y."/>
            <person name="Nakamura Y."/>
            <person name="Ichinomiya M."/>
            <person name="Saitoh K."/>
            <person name="Sato N."/>
            <person name="Blanc-Mathieu R."/>
            <person name="Endo H."/>
            <person name="Kuwata A."/>
            <person name="Ogata H."/>
        </authorList>
    </citation>
    <scope>NUCLEOTIDE SEQUENCE</scope>
</reference>
<dbReference type="Proteomes" id="UP001165082">
    <property type="component" value="Unassembled WGS sequence"/>
</dbReference>
<dbReference type="EMBL" id="BRXZ01001713">
    <property type="protein sequence ID" value="GMH77150.1"/>
    <property type="molecule type" value="Genomic_DNA"/>
</dbReference>
<proteinExistence type="predicted"/>
<feature type="transmembrane region" description="Helical" evidence="1">
    <location>
        <begin position="56"/>
        <end position="74"/>
    </location>
</feature>
<sequence>MGITLRHYNTRSRASKIRDAEASVRSASKFRKFLPSDAFLFESNNPWKKSSGKKNSIFIGLSASAFIPFLLILFELDFQLLGYWWILQTFLCFASDYWTAGETSWTHGGDRLMAPLSTIQMGIIIYIKMGLRTGLAWGSPALICWALAQRSRRAGNRAGYEYLHGAWHYLACAAACVAVGEGVEGAKELLEASVARNMEAVRDIMVIG</sequence>
<evidence type="ECO:0000313" key="2">
    <source>
        <dbReference type="EMBL" id="GMH77150.1"/>
    </source>
</evidence>
<keyword evidence="3" id="KW-1185">Reference proteome</keyword>
<gene>
    <name evidence="2" type="ORF">TrRE_jg4464</name>
</gene>
<organism evidence="2 3">
    <name type="scientific">Triparma retinervis</name>
    <dbReference type="NCBI Taxonomy" id="2557542"/>
    <lineage>
        <taxon>Eukaryota</taxon>
        <taxon>Sar</taxon>
        <taxon>Stramenopiles</taxon>
        <taxon>Ochrophyta</taxon>
        <taxon>Bolidophyceae</taxon>
        <taxon>Parmales</taxon>
        <taxon>Triparmaceae</taxon>
        <taxon>Triparma</taxon>
    </lineage>
</organism>